<name>A0A147DB37_9HYPH</name>
<dbReference type="Proteomes" id="UP000078529">
    <property type="component" value="Unassembled WGS sequence"/>
</dbReference>
<dbReference type="PANTHER" id="PTHR11102:SF160">
    <property type="entry name" value="ERAD-ASSOCIATED E3 UBIQUITIN-PROTEIN LIGASE COMPONENT HRD3"/>
    <property type="match status" value="1"/>
</dbReference>
<protein>
    <submittedName>
        <fullName evidence="1">Exopolysaccharide production negative regulator</fullName>
    </submittedName>
</protein>
<dbReference type="InterPro" id="IPR006597">
    <property type="entry name" value="Sel1-like"/>
</dbReference>
<dbReference type="Pfam" id="PF08238">
    <property type="entry name" value="Sel1"/>
    <property type="match status" value="4"/>
</dbReference>
<evidence type="ECO:0000313" key="1">
    <source>
        <dbReference type="EMBL" id="KTR08387.1"/>
    </source>
</evidence>
<comment type="caution">
    <text evidence="1">The sequence shown here is derived from an EMBL/GenBank/DDBJ whole genome shotgun (WGS) entry which is preliminary data.</text>
</comment>
<dbReference type="PANTHER" id="PTHR11102">
    <property type="entry name" value="SEL-1-LIKE PROTEIN"/>
    <property type="match status" value="1"/>
</dbReference>
<dbReference type="InterPro" id="IPR011990">
    <property type="entry name" value="TPR-like_helical_dom_sf"/>
</dbReference>
<accession>A0A147DB37</accession>
<sequence>MRLTGVSVLCLPLVIVCSLVGQAWALDPLSLAADPHSKSPREFFSMGFAAYKRGHKLEALQALQRAADLGHAGARWKLGQMYAEGDGVKEDDFEAFKMFEEIVRDQEDDTSSSPNAAYVASAVIALAEYMRSGIPGTPVSADPAQARQLYAHAATYFGDAQAQFELGRMLLAGEGGRPNPRQAARWLQLAAKKGYAKAEALLGYLLFDGETISLQAEPAKGLAMLTRALKAAPDKDKDWIRPLQEEAFSLSSETERRTALAYASQSDLDPQ</sequence>
<dbReference type="Gene3D" id="1.25.40.10">
    <property type="entry name" value="Tetratricopeptide repeat domain"/>
    <property type="match status" value="1"/>
</dbReference>
<dbReference type="SMART" id="SM00671">
    <property type="entry name" value="SEL1"/>
    <property type="match status" value="3"/>
</dbReference>
<gene>
    <name evidence="1" type="ORF">NS365_00050</name>
</gene>
<dbReference type="SUPFAM" id="SSF81901">
    <property type="entry name" value="HCP-like"/>
    <property type="match status" value="1"/>
</dbReference>
<dbReference type="InterPro" id="IPR050767">
    <property type="entry name" value="Sel1_AlgK"/>
</dbReference>
<dbReference type="PATRIC" id="fig|401562.4.peg.8"/>
<keyword evidence="2" id="KW-1185">Reference proteome</keyword>
<evidence type="ECO:0000313" key="2">
    <source>
        <dbReference type="Proteomes" id="UP000078529"/>
    </source>
</evidence>
<reference evidence="1 2" key="1">
    <citation type="journal article" date="2016" name="Front. Microbiol.">
        <title>Genomic Resource of Rice Seed Associated Bacteria.</title>
        <authorList>
            <person name="Midha S."/>
            <person name="Bansal K."/>
            <person name="Sharma S."/>
            <person name="Kumar N."/>
            <person name="Patil P.P."/>
            <person name="Chaudhry V."/>
            <person name="Patil P.B."/>
        </authorList>
    </citation>
    <scope>NUCLEOTIDE SEQUENCE [LARGE SCALE GENOMIC DNA]</scope>
    <source>
        <strain evidence="1 2">NS365</strain>
    </source>
</reference>
<dbReference type="AlphaFoldDB" id="A0A147DB37"/>
<proteinExistence type="predicted"/>
<dbReference type="EMBL" id="LDQA01000001">
    <property type="protein sequence ID" value="KTR08387.1"/>
    <property type="molecule type" value="Genomic_DNA"/>
</dbReference>
<organism evidence="1 2">
    <name type="scientific">Aureimonas ureilytica</name>
    <dbReference type="NCBI Taxonomy" id="401562"/>
    <lineage>
        <taxon>Bacteria</taxon>
        <taxon>Pseudomonadati</taxon>
        <taxon>Pseudomonadota</taxon>
        <taxon>Alphaproteobacteria</taxon>
        <taxon>Hyphomicrobiales</taxon>
        <taxon>Aurantimonadaceae</taxon>
        <taxon>Aureimonas</taxon>
    </lineage>
</organism>